<dbReference type="EMBL" id="JARO02000993">
    <property type="protein sequence ID" value="KPP76787.1"/>
    <property type="molecule type" value="Genomic_DNA"/>
</dbReference>
<feature type="non-terminal residue" evidence="1">
    <location>
        <position position="116"/>
    </location>
</feature>
<dbReference type="Proteomes" id="UP000034805">
    <property type="component" value="Unassembled WGS sequence"/>
</dbReference>
<evidence type="ECO:0000313" key="2">
    <source>
        <dbReference type="Proteomes" id="UP000034805"/>
    </source>
</evidence>
<dbReference type="PANTHER" id="PTHR12517">
    <property type="entry name" value="VACUOLAR PROTEIN SORTING-ASSOCIATED PROTEIN 13B"/>
    <property type="match status" value="1"/>
</dbReference>
<dbReference type="AlphaFoldDB" id="A0A0P7VLH6"/>
<organism evidence="1 2">
    <name type="scientific">Scleropages formosus</name>
    <name type="common">Asian bonytongue</name>
    <name type="synonym">Osteoglossum formosum</name>
    <dbReference type="NCBI Taxonomy" id="113540"/>
    <lineage>
        <taxon>Eukaryota</taxon>
        <taxon>Metazoa</taxon>
        <taxon>Chordata</taxon>
        <taxon>Craniata</taxon>
        <taxon>Vertebrata</taxon>
        <taxon>Euteleostomi</taxon>
        <taxon>Actinopterygii</taxon>
        <taxon>Neopterygii</taxon>
        <taxon>Teleostei</taxon>
        <taxon>Osteoglossocephala</taxon>
        <taxon>Osteoglossomorpha</taxon>
        <taxon>Osteoglossiformes</taxon>
        <taxon>Osteoglossidae</taxon>
        <taxon>Scleropages</taxon>
    </lineage>
</organism>
<accession>A0A0P7VLH6</accession>
<dbReference type="InterPro" id="IPR039782">
    <property type="entry name" value="VPS13B"/>
</dbReference>
<sequence length="116" mass="12812">LTESQADSSYYSPQKVKSREVLCLEQEGITIEGIMGVKDFEENMNRSEEDALFFCCGETLSSKGNTYLTNSLFDYRSPENNGVRAEFILDAIHHKVQMVYASGTGSGPQQPCSGQA</sequence>
<comment type="caution">
    <text evidence="1">The sequence shown here is derived from an EMBL/GenBank/DDBJ whole genome shotgun (WGS) entry which is preliminary data.</text>
</comment>
<proteinExistence type="predicted"/>
<name>A0A0P7VLH6_SCLFO</name>
<gene>
    <name evidence="1" type="ORF">Z043_103836</name>
</gene>
<evidence type="ECO:0000313" key="1">
    <source>
        <dbReference type="EMBL" id="KPP76787.1"/>
    </source>
</evidence>
<protein>
    <submittedName>
        <fullName evidence="1">Uncharacterized protein</fullName>
    </submittedName>
</protein>
<reference evidence="1 2" key="1">
    <citation type="submission" date="2015-08" db="EMBL/GenBank/DDBJ databases">
        <title>The genome of the Asian arowana (Scleropages formosus).</title>
        <authorList>
            <person name="Tan M.H."/>
            <person name="Gan H.M."/>
            <person name="Croft L.J."/>
            <person name="Austin C.M."/>
        </authorList>
    </citation>
    <scope>NUCLEOTIDE SEQUENCE [LARGE SCALE GENOMIC DNA]</scope>
    <source>
        <strain evidence="1">Aro1</strain>
    </source>
</reference>
<dbReference type="PANTHER" id="PTHR12517:SF0">
    <property type="entry name" value="INTERMEMBRANE LIPID TRANSFER PROTEIN VPS13B"/>
    <property type="match status" value="1"/>
</dbReference>
<feature type="non-terminal residue" evidence="1">
    <location>
        <position position="1"/>
    </location>
</feature>